<reference evidence="2 3" key="1">
    <citation type="submission" date="2019-04" db="EMBL/GenBank/DDBJ databases">
        <title>Friends and foes A comparative genomics study of 23 Aspergillus species from section Flavi.</title>
        <authorList>
            <consortium name="DOE Joint Genome Institute"/>
            <person name="Kjaerbolling I."/>
            <person name="Vesth T."/>
            <person name="Frisvad J.C."/>
            <person name="Nybo J.L."/>
            <person name="Theobald S."/>
            <person name="Kildgaard S."/>
            <person name="Isbrandt T."/>
            <person name="Kuo A."/>
            <person name="Sato A."/>
            <person name="Lyhne E.K."/>
            <person name="Kogle M.E."/>
            <person name="Wiebenga A."/>
            <person name="Kun R.S."/>
            <person name="Lubbers R.J."/>
            <person name="Makela M.R."/>
            <person name="Barry K."/>
            <person name="Chovatia M."/>
            <person name="Clum A."/>
            <person name="Daum C."/>
            <person name="Haridas S."/>
            <person name="He G."/>
            <person name="LaButti K."/>
            <person name="Lipzen A."/>
            <person name="Mondo S."/>
            <person name="Riley R."/>
            <person name="Salamov A."/>
            <person name="Simmons B.A."/>
            <person name="Magnuson J.K."/>
            <person name="Henrissat B."/>
            <person name="Mortensen U.H."/>
            <person name="Larsen T.O."/>
            <person name="Devries R.P."/>
            <person name="Grigoriev I.V."/>
            <person name="Machida M."/>
            <person name="Baker S.E."/>
            <person name="Andersen M.R."/>
        </authorList>
    </citation>
    <scope>NUCLEOTIDE SEQUENCE [LARGE SCALE GENOMIC DNA]</scope>
    <source>
        <strain evidence="2 3">CBS 151.66</strain>
    </source>
</reference>
<evidence type="ECO:0000313" key="3">
    <source>
        <dbReference type="Proteomes" id="UP000326565"/>
    </source>
</evidence>
<dbReference type="AlphaFoldDB" id="A0A5N5X1L1"/>
<sequence length="379" mass="43307">MAETHPMKTDLDEGRLSSSCRDRKFTTFLDLKYEHHSEFITRLREHVQGYGYDWDRLQAEEVNRRSCAKSFVDRYGTVYWGSDANRKKYLLPDAFSEPCSLCTYPERKEEIIRTVAILLERKANSHVRTKEKNAKEPLLSTPSRCVFASVPPFLDDSSYVSSTPRLSTFNPEQGNAGNRPKRKASDARKMSPDLEKDISERRSQRARISVPSNIHPFGSILKEEPASNRYRPTPLKTDPSVVDDNMTLSTVDDLAGSFETKFLVEASSQEGMAPVRITFQNFPSASSFLNKMADECNLHEWSASTQLLRENSDWQSMQTVVAASVKFEWSGFEIRVRRGEDGDWAAVIEELHRAWKAKELNAESSSVQSFMIKVMLHVR</sequence>
<feature type="region of interest" description="Disordered" evidence="1">
    <location>
        <begin position="164"/>
        <end position="242"/>
    </location>
</feature>
<dbReference type="EMBL" id="ML732206">
    <property type="protein sequence ID" value="KAB8074678.1"/>
    <property type="molecule type" value="Genomic_DNA"/>
</dbReference>
<protein>
    <submittedName>
        <fullName evidence="2">Uncharacterized protein</fullName>
    </submittedName>
</protein>
<feature type="compositionally biased region" description="Basic and acidic residues" evidence="1">
    <location>
        <begin position="183"/>
        <end position="203"/>
    </location>
</feature>
<gene>
    <name evidence="2" type="ORF">BDV29DRAFT_156446</name>
</gene>
<proteinExistence type="predicted"/>
<dbReference type="Proteomes" id="UP000326565">
    <property type="component" value="Unassembled WGS sequence"/>
</dbReference>
<organism evidence="2 3">
    <name type="scientific">Aspergillus leporis</name>
    <dbReference type="NCBI Taxonomy" id="41062"/>
    <lineage>
        <taxon>Eukaryota</taxon>
        <taxon>Fungi</taxon>
        <taxon>Dikarya</taxon>
        <taxon>Ascomycota</taxon>
        <taxon>Pezizomycotina</taxon>
        <taxon>Eurotiomycetes</taxon>
        <taxon>Eurotiomycetidae</taxon>
        <taxon>Eurotiales</taxon>
        <taxon>Aspergillaceae</taxon>
        <taxon>Aspergillus</taxon>
        <taxon>Aspergillus subgen. Circumdati</taxon>
    </lineage>
</organism>
<dbReference type="OrthoDB" id="5425806at2759"/>
<keyword evidence="3" id="KW-1185">Reference proteome</keyword>
<evidence type="ECO:0000313" key="2">
    <source>
        <dbReference type="EMBL" id="KAB8074678.1"/>
    </source>
</evidence>
<accession>A0A5N5X1L1</accession>
<name>A0A5N5X1L1_9EURO</name>
<feature type="compositionally biased region" description="Polar residues" evidence="1">
    <location>
        <begin position="164"/>
        <end position="176"/>
    </location>
</feature>
<evidence type="ECO:0000256" key="1">
    <source>
        <dbReference type="SAM" id="MobiDB-lite"/>
    </source>
</evidence>